<dbReference type="GeneID" id="20352463"/>
<reference evidence="2" key="2">
    <citation type="submission" date="2010-07" db="EMBL/GenBank/DDBJ databases">
        <authorList>
            <consortium name="The Broad Institute Genome Sequencing Platform"/>
            <consortium name="Broad Institute Genome Sequencing Center for Infectious Disease"/>
            <person name="Ma L.-J."/>
            <person name="Dead R."/>
            <person name="Young S."/>
            <person name="Zeng Q."/>
            <person name="Koehrsen M."/>
            <person name="Alvarado L."/>
            <person name="Berlin A."/>
            <person name="Chapman S.B."/>
            <person name="Chen Z."/>
            <person name="Freedman E."/>
            <person name="Gellesch M."/>
            <person name="Goldberg J."/>
            <person name="Griggs A."/>
            <person name="Gujja S."/>
            <person name="Heilman E.R."/>
            <person name="Heiman D."/>
            <person name="Hepburn T."/>
            <person name="Howarth C."/>
            <person name="Jen D."/>
            <person name="Larson L."/>
            <person name="Mehta T."/>
            <person name="Neiman D."/>
            <person name="Pearson M."/>
            <person name="Roberts A."/>
            <person name="Saif S."/>
            <person name="Shea T."/>
            <person name="Shenoy N."/>
            <person name="Sisk P."/>
            <person name="Stolte C."/>
            <person name="Sykes S."/>
            <person name="Walk T."/>
            <person name="White J."/>
            <person name="Yandava C."/>
            <person name="Haas B."/>
            <person name="Nusbaum C."/>
            <person name="Birren B."/>
        </authorList>
    </citation>
    <scope>NUCLEOTIDE SEQUENCE</scope>
    <source>
        <strain evidence="2">R3-111a-1</strain>
    </source>
</reference>
<dbReference type="HOGENOM" id="CLU_727941_0_0_1"/>
<accession>J3PES6</accession>
<dbReference type="Proteomes" id="UP000006039">
    <property type="component" value="Unassembled WGS sequence"/>
</dbReference>
<feature type="chain" id="PRO_5015095262" description="DUF4185 domain-containing protein" evidence="1">
    <location>
        <begin position="22"/>
        <end position="439"/>
    </location>
</feature>
<protein>
    <recommendedName>
        <fullName evidence="5">DUF4185 domain-containing protein</fullName>
    </recommendedName>
</protein>
<reference evidence="2" key="3">
    <citation type="submission" date="2010-09" db="EMBL/GenBank/DDBJ databases">
        <title>Annotation of Gaeumannomyces graminis var. tritici R3-111a-1.</title>
        <authorList>
            <consortium name="The Broad Institute Genome Sequencing Platform"/>
            <person name="Ma L.-J."/>
            <person name="Dead R."/>
            <person name="Young S.K."/>
            <person name="Zeng Q."/>
            <person name="Gargeya S."/>
            <person name="Fitzgerald M."/>
            <person name="Haas B."/>
            <person name="Abouelleil A."/>
            <person name="Alvarado L."/>
            <person name="Arachchi H.M."/>
            <person name="Berlin A."/>
            <person name="Brown A."/>
            <person name="Chapman S.B."/>
            <person name="Chen Z."/>
            <person name="Dunbar C."/>
            <person name="Freedman E."/>
            <person name="Gearin G."/>
            <person name="Gellesch M."/>
            <person name="Goldberg J."/>
            <person name="Griggs A."/>
            <person name="Gujja S."/>
            <person name="Heiman D."/>
            <person name="Howarth C."/>
            <person name="Larson L."/>
            <person name="Lui A."/>
            <person name="MacDonald P.J.P."/>
            <person name="Mehta T."/>
            <person name="Montmayeur A."/>
            <person name="Murphy C."/>
            <person name="Neiman D."/>
            <person name="Pearson M."/>
            <person name="Priest M."/>
            <person name="Roberts A."/>
            <person name="Saif S."/>
            <person name="Shea T."/>
            <person name="Shenoy N."/>
            <person name="Sisk P."/>
            <person name="Stolte C."/>
            <person name="Sykes S."/>
            <person name="Yandava C."/>
            <person name="Wortman J."/>
            <person name="Nusbaum C."/>
            <person name="Birren B."/>
        </authorList>
    </citation>
    <scope>NUCLEOTIDE SEQUENCE</scope>
    <source>
        <strain evidence="2">R3-111a-1</strain>
    </source>
</reference>
<evidence type="ECO:0000313" key="3">
    <source>
        <dbReference type="EnsemblFungi" id="EJT70984"/>
    </source>
</evidence>
<organism evidence="2">
    <name type="scientific">Gaeumannomyces tritici (strain R3-111a-1)</name>
    <name type="common">Wheat and barley take-all root rot fungus</name>
    <name type="synonym">Gaeumannomyces graminis var. tritici</name>
    <dbReference type="NCBI Taxonomy" id="644352"/>
    <lineage>
        <taxon>Eukaryota</taxon>
        <taxon>Fungi</taxon>
        <taxon>Dikarya</taxon>
        <taxon>Ascomycota</taxon>
        <taxon>Pezizomycotina</taxon>
        <taxon>Sordariomycetes</taxon>
        <taxon>Sordariomycetidae</taxon>
        <taxon>Magnaporthales</taxon>
        <taxon>Magnaporthaceae</taxon>
        <taxon>Gaeumannomyces</taxon>
    </lineage>
</organism>
<keyword evidence="4" id="KW-1185">Reference proteome</keyword>
<dbReference type="EMBL" id="GL385401">
    <property type="protein sequence ID" value="EJT70984.1"/>
    <property type="molecule type" value="Genomic_DNA"/>
</dbReference>
<dbReference type="eggNOG" id="ENOG502SKHD">
    <property type="taxonomic scope" value="Eukaryota"/>
</dbReference>
<reference evidence="3" key="5">
    <citation type="submission" date="2018-04" db="UniProtKB">
        <authorList>
            <consortium name="EnsemblFungi"/>
        </authorList>
    </citation>
    <scope>IDENTIFICATION</scope>
    <source>
        <strain evidence="3">R3-111a-1</strain>
    </source>
</reference>
<dbReference type="RefSeq" id="XP_009228162.1">
    <property type="nucleotide sequence ID" value="XM_009229898.1"/>
</dbReference>
<dbReference type="AlphaFoldDB" id="J3PES6"/>
<evidence type="ECO:0000256" key="1">
    <source>
        <dbReference type="SAM" id="SignalP"/>
    </source>
</evidence>
<gene>
    <name evidence="3" type="primary">20352463</name>
    <name evidence="2" type="ORF">GGTG_12005</name>
</gene>
<evidence type="ECO:0000313" key="2">
    <source>
        <dbReference type="EMBL" id="EJT70984.1"/>
    </source>
</evidence>
<sequence length="439" mass="46115">MRSSTLYPLAAYALGIRLATAAAVLGAQAIIPHAAAAVDEAALAPAAAPVAFVPKAKTVIDLGVATDTFLNRDSCGSVRMGGRTLWTCRDTQFNRPNGLPELRIISSTASWSDDGDLVDGAADPGSCAELLASGDVAGAAEIRNKLLPSSGRLRMYGKQSGSAFFPLLDGQCNSNQAGLCPDGSRYTIWPDSPPMAVGSAAYTWIRKFRVNGALQPFVVDPGTALYKVEHKEDGGADAEALPSASVVKGDFWADHEISYGAYGNVVHGGYAYLFAQLSPSGGAGAVALARVKADDGPAAVEDRSRYEYFVAGSWTGNMPRQADAALVAVPNASAGGQGTYYYSEAWGRFVWIGQAGLRVTAEFFVTTSPAPEGPWEQPVPFYTGAGGNYSLSAYSLQAHPALVPRGCDGQAMVISWTINNLIGRDNVYTTPLALVVWDK</sequence>
<keyword evidence="1" id="KW-0732">Signal</keyword>
<evidence type="ECO:0008006" key="5">
    <source>
        <dbReference type="Google" id="ProtNLM"/>
    </source>
</evidence>
<proteinExistence type="predicted"/>
<dbReference type="EnsemblFungi" id="EJT70984">
    <property type="protein sequence ID" value="EJT70984"/>
    <property type="gene ID" value="GGTG_12005"/>
</dbReference>
<feature type="signal peptide" evidence="1">
    <location>
        <begin position="1"/>
        <end position="21"/>
    </location>
</feature>
<evidence type="ECO:0000313" key="4">
    <source>
        <dbReference type="Proteomes" id="UP000006039"/>
    </source>
</evidence>
<name>J3PES6_GAET3</name>
<reference evidence="3" key="4">
    <citation type="journal article" date="2015" name="G3 (Bethesda)">
        <title>Genome sequences of three phytopathogenic species of the Magnaporthaceae family of fungi.</title>
        <authorList>
            <person name="Okagaki L.H."/>
            <person name="Nunes C.C."/>
            <person name="Sailsbery J."/>
            <person name="Clay B."/>
            <person name="Brown D."/>
            <person name="John T."/>
            <person name="Oh Y."/>
            <person name="Young N."/>
            <person name="Fitzgerald M."/>
            <person name="Haas B.J."/>
            <person name="Zeng Q."/>
            <person name="Young S."/>
            <person name="Adiconis X."/>
            <person name="Fan L."/>
            <person name="Levin J.Z."/>
            <person name="Mitchell T.K."/>
            <person name="Okubara P.A."/>
            <person name="Farman M.L."/>
            <person name="Kohn L.M."/>
            <person name="Birren B."/>
            <person name="Ma L.-J."/>
            <person name="Dean R.A."/>
        </authorList>
    </citation>
    <scope>NUCLEOTIDE SEQUENCE</scope>
    <source>
        <strain evidence="3">R3-111a-1</strain>
    </source>
</reference>
<dbReference type="VEuPathDB" id="FungiDB:GGTG_12005"/>
<dbReference type="OrthoDB" id="2583188at2759"/>
<reference evidence="4" key="1">
    <citation type="submission" date="2010-07" db="EMBL/GenBank/DDBJ databases">
        <title>The genome sequence of Gaeumannomyces graminis var. tritici strain R3-111a-1.</title>
        <authorList>
            <consortium name="The Broad Institute Genome Sequencing Platform"/>
            <person name="Ma L.-J."/>
            <person name="Dead R."/>
            <person name="Young S."/>
            <person name="Zeng Q."/>
            <person name="Koehrsen M."/>
            <person name="Alvarado L."/>
            <person name="Berlin A."/>
            <person name="Chapman S.B."/>
            <person name="Chen Z."/>
            <person name="Freedman E."/>
            <person name="Gellesch M."/>
            <person name="Goldberg J."/>
            <person name="Griggs A."/>
            <person name="Gujja S."/>
            <person name="Heilman E.R."/>
            <person name="Heiman D."/>
            <person name="Hepburn T."/>
            <person name="Howarth C."/>
            <person name="Jen D."/>
            <person name="Larson L."/>
            <person name="Mehta T."/>
            <person name="Neiman D."/>
            <person name="Pearson M."/>
            <person name="Roberts A."/>
            <person name="Saif S."/>
            <person name="Shea T."/>
            <person name="Shenoy N."/>
            <person name="Sisk P."/>
            <person name="Stolte C."/>
            <person name="Sykes S."/>
            <person name="Walk T."/>
            <person name="White J."/>
            <person name="Yandava C."/>
            <person name="Haas B."/>
            <person name="Nusbaum C."/>
            <person name="Birren B."/>
        </authorList>
    </citation>
    <scope>NUCLEOTIDE SEQUENCE [LARGE SCALE GENOMIC DNA]</scope>
    <source>
        <strain evidence="4">R3-111a-1</strain>
    </source>
</reference>